<dbReference type="GO" id="GO:0033588">
    <property type="term" value="C:elongator holoenzyme complex"/>
    <property type="evidence" value="ECO:0007669"/>
    <property type="project" value="InterPro"/>
</dbReference>
<organism evidence="4 5">
    <name type="scientific">Microdochium bolleyi</name>
    <dbReference type="NCBI Taxonomy" id="196109"/>
    <lineage>
        <taxon>Eukaryota</taxon>
        <taxon>Fungi</taxon>
        <taxon>Dikarya</taxon>
        <taxon>Ascomycota</taxon>
        <taxon>Pezizomycotina</taxon>
        <taxon>Sordariomycetes</taxon>
        <taxon>Xylariomycetidae</taxon>
        <taxon>Xylariales</taxon>
        <taxon>Microdochiaceae</taxon>
        <taxon>Microdochium</taxon>
    </lineage>
</organism>
<dbReference type="OrthoDB" id="9995306at2759"/>
<evidence type="ECO:0000313" key="4">
    <source>
        <dbReference type="EMBL" id="KXJ94215.1"/>
    </source>
</evidence>
<evidence type="ECO:0008006" key="6">
    <source>
        <dbReference type="Google" id="ProtNLM"/>
    </source>
</evidence>
<dbReference type="EMBL" id="KQ964247">
    <property type="protein sequence ID" value="KXJ94215.1"/>
    <property type="molecule type" value="Genomic_DNA"/>
</dbReference>
<dbReference type="STRING" id="196109.A0A136JAQ1"/>
<proteinExistence type="inferred from homology"/>
<feature type="region of interest" description="Disordered" evidence="3">
    <location>
        <begin position="128"/>
        <end position="147"/>
    </location>
</feature>
<keyword evidence="5" id="KW-1185">Reference proteome</keyword>
<dbReference type="AlphaFoldDB" id="A0A136JAQ1"/>
<dbReference type="CDD" id="cd19495">
    <property type="entry name" value="Elp6"/>
    <property type="match status" value="1"/>
</dbReference>
<evidence type="ECO:0000256" key="2">
    <source>
        <dbReference type="ARBA" id="ARBA00008837"/>
    </source>
</evidence>
<comment type="pathway">
    <text evidence="1">tRNA modification; 5-methoxycarbonylmethyl-2-thiouridine-tRNA biosynthesis.</text>
</comment>
<dbReference type="InterPro" id="IPR018627">
    <property type="entry name" value="ELP6"/>
</dbReference>
<dbReference type="InterPro" id="IPR027417">
    <property type="entry name" value="P-loop_NTPase"/>
</dbReference>
<name>A0A136JAQ1_9PEZI</name>
<comment type="similarity">
    <text evidence="2">Belongs to the ELP6 family.</text>
</comment>
<evidence type="ECO:0000256" key="3">
    <source>
        <dbReference type="SAM" id="MobiDB-lite"/>
    </source>
</evidence>
<gene>
    <name evidence="4" type="ORF">Micbo1qcDRAFT_159265</name>
</gene>
<dbReference type="GO" id="GO:0002098">
    <property type="term" value="P:tRNA wobble uridine modification"/>
    <property type="evidence" value="ECO:0007669"/>
    <property type="project" value="InterPro"/>
</dbReference>
<evidence type="ECO:0000313" key="5">
    <source>
        <dbReference type="Proteomes" id="UP000070501"/>
    </source>
</evidence>
<sequence length="311" mass="32538">MATRIPHLLEPYLCLPAESSLILLTGVLGASTNWLVLRYLYSLLANANSTSGHQSLEANGGAETGLLEDRQQPVKVVLLSFLRDYAFWRDNAARLGVDLDSAASKARFVYVDGLSGLFSGGEQNSTAGSLPAAPGVRGAAPGSSGAGRLTLNEPTVLALRNVLDQAIAQKPTGSSQIASTRTVLVVDQIDLLVAASGDESLRSGLSDVLLDIREKVHSSIFTLSADEPLIQAQTTPLEKKHAALVLSTAHAADLVMSVRLLDTGSARDVSGVLRVTAGGSGGDSGEAEADERELLYYIGGDGAARVFERGQ</sequence>
<feature type="compositionally biased region" description="Low complexity" evidence="3">
    <location>
        <begin position="131"/>
        <end position="147"/>
    </location>
</feature>
<reference evidence="5" key="1">
    <citation type="submission" date="2016-02" db="EMBL/GenBank/DDBJ databases">
        <title>Draft genome sequence of Microdochium bolleyi, a fungal endophyte of beachgrass.</title>
        <authorList>
            <consortium name="DOE Joint Genome Institute"/>
            <person name="David A.S."/>
            <person name="May G."/>
            <person name="Haridas S."/>
            <person name="Lim J."/>
            <person name="Wang M."/>
            <person name="Labutti K."/>
            <person name="Lipzen A."/>
            <person name="Barry K."/>
            <person name="Grigoriev I.V."/>
        </authorList>
    </citation>
    <scope>NUCLEOTIDE SEQUENCE [LARGE SCALE GENOMIC DNA]</scope>
    <source>
        <strain evidence="5">J235TASD1</strain>
    </source>
</reference>
<dbReference type="InParanoid" id="A0A136JAQ1"/>
<dbReference type="PANTHER" id="PTHR16184">
    <property type="entry name" value="ELONGATOR COMPLEX PROTEIN 6"/>
    <property type="match status" value="1"/>
</dbReference>
<dbReference type="Gene3D" id="3.40.50.300">
    <property type="entry name" value="P-loop containing nucleotide triphosphate hydrolases"/>
    <property type="match status" value="1"/>
</dbReference>
<dbReference type="Proteomes" id="UP000070501">
    <property type="component" value="Unassembled WGS sequence"/>
</dbReference>
<protein>
    <recommendedName>
        <fullName evidence="6">Elongator complex protein 6</fullName>
    </recommendedName>
</protein>
<evidence type="ECO:0000256" key="1">
    <source>
        <dbReference type="ARBA" id="ARBA00005043"/>
    </source>
</evidence>
<dbReference type="UniPathway" id="UPA00988"/>
<accession>A0A136JAQ1</accession>
<dbReference type="PANTHER" id="PTHR16184:SF6">
    <property type="entry name" value="ELONGATOR COMPLEX PROTEIN 6"/>
    <property type="match status" value="1"/>
</dbReference>